<feature type="compositionally biased region" description="Low complexity" evidence="3">
    <location>
        <begin position="409"/>
        <end position="440"/>
    </location>
</feature>
<dbReference type="Gene3D" id="2.60.120.200">
    <property type="match status" value="1"/>
</dbReference>
<dbReference type="Proteomes" id="UP000014500">
    <property type="component" value="Unassembled WGS sequence"/>
</dbReference>
<dbReference type="OMA" id="SHACDFE"/>
<dbReference type="PANTHER" id="PTHR23282">
    <property type="entry name" value="APICAL ENDOSOMAL GLYCOPROTEIN PRECURSOR"/>
    <property type="match status" value="1"/>
</dbReference>
<dbReference type="GO" id="GO:0016020">
    <property type="term" value="C:membrane"/>
    <property type="evidence" value="ECO:0007669"/>
    <property type="project" value="InterPro"/>
</dbReference>
<dbReference type="InterPro" id="IPR013320">
    <property type="entry name" value="ConA-like_dom_sf"/>
</dbReference>
<evidence type="ECO:0000313" key="9">
    <source>
        <dbReference type="Proteomes" id="UP000014500"/>
    </source>
</evidence>
<evidence type="ECO:0000313" key="8">
    <source>
        <dbReference type="EnsemblMetazoa" id="SMAR011100-PA"/>
    </source>
</evidence>
<dbReference type="InterPro" id="IPR000436">
    <property type="entry name" value="Sushi_SCR_CCP_dom"/>
</dbReference>
<dbReference type="PROSITE" id="PS50060">
    <property type="entry name" value="MAM_2"/>
    <property type="match status" value="1"/>
</dbReference>
<keyword evidence="4" id="KW-0472">Membrane</keyword>
<feature type="region of interest" description="Disordered" evidence="3">
    <location>
        <begin position="404"/>
        <end position="440"/>
    </location>
</feature>
<dbReference type="Pfam" id="PF00629">
    <property type="entry name" value="MAM"/>
    <property type="match status" value="1"/>
</dbReference>
<dbReference type="PANTHER" id="PTHR23282:SF142">
    <property type="entry name" value="MAM DOMAIN-CONTAINING PROTEIN"/>
    <property type="match status" value="1"/>
</dbReference>
<organism evidence="8 9">
    <name type="scientific">Strigamia maritima</name>
    <name type="common">European centipede</name>
    <name type="synonym">Geophilus maritimus</name>
    <dbReference type="NCBI Taxonomy" id="126957"/>
    <lineage>
        <taxon>Eukaryota</taxon>
        <taxon>Metazoa</taxon>
        <taxon>Ecdysozoa</taxon>
        <taxon>Arthropoda</taxon>
        <taxon>Myriapoda</taxon>
        <taxon>Chilopoda</taxon>
        <taxon>Pleurostigmophora</taxon>
        <taxon>Geophilomorpha</taxon>
        <taxon>Linotaeniidae</taxon>
        <taxon>Strigamia</taxon>
    </lineage>
</organism>
<evidence type="ECO:0000256" key="4">
    <source>
        <dbReference type="SAM" id="Phobius"/>
    </source>
</evidence>
<dbReference type="SMART" id="SM00032">
    <property type="entry name" value="CCP"/>
    <property type="match status" value="2"/>
</dbReference>
<dbReference type="CDD" id="cd00033">
    <property type="entry name" value="CCP"/>
    <property type="match status" value="2"/>
</dbReference>
<dbReference type="STRING" id="126957.T1JBF6"/>
<feature type="chain" id="PRO_5004580132" description="Sushi domain-containing protein" evidence="5">
    <location>
        <begin position="38"/>
        <end position="643"/>
    </location>
</feature>
<dbReference type="InterPro" id="IPR051560">
    <property type="entry name" value="MAM_domain-containing"/>
</dbReference>
<name>T1JBF6_STRMM</name>
<keyword evidence="2" id="KW-0768">Sushi</keyword>
<feature type="compositionally biased region" description="Basic and acidic residues" evidence="3">
    <location>
        <begin position="543"/>
        <end position="555"/>
    </location>
</feature>
<feature type="domain" description="Sushi" evidence="7">
    <location>
        <begin position="96"/>
        <end position="149"/>
    </location>
</feature>
<evidence type="ECO:0000259" key="6">
    <source>
        <dbReference type="PROSITE" id="PS50060"/>
    </source>
</evidence>
<dbReference type="EMBL" id="JH432010">
    <property type="status" value="NOT_ANNOTATED_CDS"/>
    <property type="molecule type" value="Genomic_DNA"/>
</dbReference>
<evidence type="ECO:0000256" key="3">
    <source>
        <dbReference type="SAM" id="MobiDB-lite"/>
    </source>
</evidence>
<dbReference type="SMART" id="SM00137">
    <property type="entry name" value="MAM"/>
    <property type="match status" value="1"/>
</dbReference>
<protein>
    <recommendedName>
        <fullName evidence="10">Sushi domain-containing protein</fullName>
    </recommendedName>
</protein>
<feature type="compositionally biased region" description="Low complexity" evidence="3">
    <location>
        <begin position="465"/>
        <end position="490"/>
    </location>
</feature>
<feature type="region of interest" description="Disordered" evidence="3">
    <location>
        <begin position="465"/>
        <end position="492"/>
    </location>
</feature>
<dbReference type="eggNOG" id="ENOG502QTND">
    <property type="taxonomic scope" value="Eukaryota"/>
</dbReference>
<dbReference type="SUPFAM" id="SSF57535">
    <property type="entry name" value="Complement control module/SCR domain"/>
    <property type="match status" value="2"/>
</dbReference>
<dbReference type="InterPro" id="IPR035976">
    <property type="entry name" value="Sushi/SCR/CCP_sf"/>
</dbReference>
<proteinExistence type="predicted"/>
<accession>T1JBF6</accession>
<comment type="caution">
    <text evidence="2">Lacks conserved residue(s) required for the propagation of feature annotation.</text>
</comment>
<dbReference type="Pfam" id="PF00084">
    <property type="entry name" value="Sushi"/>
    <property type="match status" value="2"/>
</dbReference>
<dbReference type="AlphaFoldDB" id="T1JBF6"/>
<evidence type="ECO:0000256" key="2">
    <source>
        <dbReference type="PROSITE-ProRule" id="PRU00302"/>
    </source>
</evidence>
<dbReference type="InterPro" id="IPR000998">
    <property type="entry name" value="MAM_dom"/>
</dbReference>
<evidence type="ECO:0000256" key="1">
    <source>
        <dbReference type="ARBA" id="ARBA00023157"/>
    </source>
</evidence>
<feature type="signal peptide" evidence="5">
    <location>
        <begin position="1"/>
        <end position="37"/>
    </location>
</feature>
<keyword evidence="9" id="KW-1185">Reference proteome</keyword>
<dbReference type="HOGENOM" id="CLU_033844_0_0_1"/>
<dbReference type="EnsemblMetazoa" id="SMAR011100-RA">
    <property type="protein sequence ID" value="SMAR011100-PA"/>
    <property type="gene ID" value="SMAR011100"/>
</dbReference>
<dbReference type="SUPFAM" id="SSF49899">
    <property type="entry name" value="Concanavalin A-like lectins/glucanases"/>
    <property type="match status" value="1"/>
</dbReference>
<dbReference type="PROSITE" id="PS50923">
    <property type="entry name" value="SUSHI"/>
    <property type="match status" value="2"/>
</dbReference>
<evidence type="ECO:0000256" key="5">
    <source>
        <dbReference type="SAM" id="SignalP"/>
    </source>
</evidence>
<sequence length="643" mass="71268">MVSFCFLFVSNAKMSYKPLLWLTLLSFSCILLISSDGQSISRSCRVPKFPNGKIKIRGRGRILKFACNPGYELVGRRIATCLRSQWSNPTPVCVAPGCSLKMMKNGYYLPTHRDALVSFYCDPGYALEGSSTLYCDGRIWNSTIPVCLAALKNPSLTCDFESPDLCGWNHCDQHEFEWTRHNFATPSGHVGTGPSYDHTLGDGSDGHYMYIEASSPRKENDTARLISPVYDGSLSTNGCFRFWYHMFGTTTGSLMVFVKPESKKLHTILPLYEKSGNQGNKWIEGVVLLPFLQENFQIVIQGVRGSSYVSDIAIDDVQLSTDTCPFVTVLPTDITTPAIPTIESVTDEPRTSPVATTEPSTRTISFTYTTEPTTKLVETTSPTTIPTITITEPTKLVPTAFETEPTRPVPTIRPIRTTNPAFATTNPAFATTNPAFATINPTEPTREFATTYKTIRFTTASKTTTLTTQKQTLRTTTPTTKPTTRRVPSTNKPTIKTTLTQAIPLETRLPSSTATQTTMSTTSTIPFQRTIFPRKPTTLKPEQVQKAEKRSDDAASNKAPSLTIVVLVVGGVLLISVVLGGAYFLHRRRKLNREKLADDSDVRYLKDDEIQIETDNSVIVLYPSALDFHSSTDNKRITMKKSR</sequence>
<feature type="domain" description="Sushi" evidence="7">
    <location>
        <begin position="42"/>
        <end position="95"/>
    </location>
</feature>
<reference evidence="9" key="1">
    <citation type="submission" date="2011-05" db="EMBL/GenBank/DDBJ databases">
        <authorList>
            <person name="Richards S.R."/>
            <person name="Qu J."/>
            <person name="Jiang H."/>
            <person name="Jhangiani S.N."/>
            <person name="Agravi P."/>
            <person name="Goodspeed R."/>
            <person name="Gross S."/>
            <person name="Mandapat C."/>
            <person name="Jackson L."/>
            <person name="Mathew T."/>
            <person name="Pu L."/>
            <person name="Thornton R."/>
            <person name="Saada N."/>
            <person name="Wilczek-Boney K.B."/>
            <person name="Lee S."/>
            <person name="Kovar C."/>
            <person name="Wu Y."/>
            <person name="Scherer S.E."/>
            <person name="Worley K.C."/>
            <person name="Muzny D.M."/>
            <person name="Gibbs R."/>
        </authorList>
    </citation>
    <scope>NUCLEOTIDE SEQUENCE</scope>
    <source>
        <strain evidence="9">Brora</strain>
    </source>
</reference>
<feature type="region of interest" description="Disordered" evidence="3">
    <location>
        <begin position="533"/>
        <end position="555"/>
    </location>
</feature>
<keyword evidence="4" id="KW-1133">Transmembrane helix</keyword>
<keyword evidence="4" id="KW-0812">Transmembrane</keyword>
<keyword evidence="1" id="KW-1015">Disulfide bond</keyword>
<dbReference type="Gene3D" id="2.10.70.10">
    <property type="entry name" value="Complement Module, domain 1"/>
    <property type="match status" value="2"/>
</dbReference>
<reference evidence="8" key="2">
    <citation type="submission" date="2015-02" db="UniProtKB">
        <authorList>
            <consortium name="EnsemblMetazoa"/>
        </authorList>
    </citation>
    <scope>IDENTIFICATION</scope>
</reference>
<keyword evidence="5" id="KW-0732">Signal</keyword>
<evidence type="ECO:0008006" key="10">
    <source>
        <dbReference type="Google" id="ProtNLM"/>
    </source>
</evidence>
<feature type="domain" description="MAM" evidence="6">
    <location>
        <begin position="156"/>
        <end position="326"/>
    </location>
</feature>
<feature type="transmembrane region" description="Helical" evidence="4">
    <location>
        <begin position="562"/>
        <end position="585"/>
    </location>
</feature>
<dbReference type="CDD" id="cd06263">
    <property type="entry name" value="MAM"/>
    <property type="match status" value="1"/>
</dbReference>
<evidence type="ECO:0000259" key="7">
    <source>
        <dbReference type="PROSITE" id="PS50923"/>
    </source>
</evidence>